<keyword evidence="2" id="KW-0677">Repeat</keyword>
<feature type="repeat" description="WD" evidence="3">
    <location>
        <begin position="493"/>
        <end position="527"/>
    </location>
</feature>
<sequence>MDPRVFLESSNQAGPIYADGYARIHLGNNYNQSEDRCLADLRCTDPRDDKIRIEDTNGGLLRDSYRWVLDNAEFQRWRDDKHSWLLWIKGDPGNGKTMLLCGIINELTPSTKLASYVDGTLLSYFFCQATDSRINSATAVLRGLIYLLVKQQPSLLSHIRTKYNDAGKALFEDVNAWVALSEIFTNMLGDPNLPTTYLIIDALDECVKDLLRLLDFILQKSASPRVKWIVSSRNIPDIERKLWQDGSQARLSLEIKEQYWHTNRDATIRSSPGPTKSSPDGNITDDNTLKGHTSGVNSITFSPNGKLLASASHDGTVRLWDTTTRVTRFVLSGHTSSVNAVVFSPDGRLVASASTDGTVKLWDTSIGITRITLAGHGSWFASGKVNAVAFSPDSKLVASGSNDKTARLWNTSTGTEHFTLKGHSGKINAVKFSPNGDLLASASTDGTVKLWDISDCSERFTLKGHVEYIVNYSPSPYPAAPTVASRHKFVYSVNATSFSPDGKLVASASDDGTVKLWSTFTGKTQFTLNSHGGVNVVAFSPDSTLVASGSKDTMVRLWSTTGNSRLELKGHTRSVSAITFSPDGKIVASASLDGTIRLCSLLTGTERILKG</sequence>
<evidence type="ECO:0000256" key="4">
    <source>
        <dbReference type="SAM" id="MobiDB-lite"/>
    </source>
</evidence>
<evidence type="ECO:0000256" key="3">
    <source>
        <dbReference type="PROSITE-ProRule" id="PRU00221"/>
    </source>
</evidence>
<evidence type="ECO:0000313" key="6">
    <source>
        <dbReference type="EMBL" id="KAH7120440.1"/>
    </source>
</evidence>
<dbReference type="EMBL" id="JAGMUU010000028">
    <property type="protein sequence ID" value="KAH7120440.1"/>
    <property type="molecule type" value="Genomic_DNA"/>
</dbReference>
<dbReference type="SMART" id="SM00320">
    <property type="entry name" value="WD40"/>
    <property type="match status" value="7"/>
</dbReference>
<evidence type="ECO:0000256" key="2">
    <source>
        <dbReference type="ARBA" id="ARBA00022737"/>
    </source>
</evidence>
<dbReference type="InterPro" id="IPR020472">
    <property type="entry name" value="WD40_PAC1"/>
</dbReference>
<dbReference type="InterPro" id="IPR050349">
    <property type="entry name" value="WD_LIS1/nudF_dynein_reg"/>
</dbReference>
<feature type="repeat" description="WD" evidence="3">
    <location>
        <begin position="527"/>
        <end position="568"/>
    </location>
</feature>
<protein>
    <submittedName>
        <fullName evidence="6">WD40-repeat-containing domain protein</fullName>
    </submittedName>
</protein>
<dbReference type="PROSITE" id="PS50837">
    <property type="entry name" value="NACHT"/>
    <property type="match status" value="1"/>
</dbReference>
<keyword evidence="7" id="KW-1185">Reference proteome</keyword>
<keyword evidence="1 3" id="KW-0853">WD repeat</keyword>
<dbReference type="Pfam" id="PF24883">
    <property type="entry name" value="NPHP3_N"/>
    <property type="match status" value="1"/>
</dbReference>
<dbReference type="InterPro" id="IPR015943">
    <property type="entry name" value="WD40/YVTN_repeat-like_dom_sf"/>
</dbReference>
<dbReference type="AlphaFoldDB" id="A0A9P9IIE4"/>
<dbReference type="InterPro" id="IPR036322">
    <property type="entry name" value="WD40_repeat_dom_sf"/>
</dbReference>
<reference evidence="6" key="1">
    <citation type="journal article" date="2021" name="Nat. Commun.">
        <title>Genetic determinants of endophytism in the Arabidopsis root mycobiome.</title>
        <authorList>
            <person name="Mesny F."/>
            <person name="Miyauchi S."/>
            <person name="Thiergart T."/>
            <person name="Pickel B."/>
            <person name="Atanasova L."/>
            <person name="Karlsson M."/>
            <person name="Huettel B."/>
            <person name="Barry K.W."/>
            <person name="Haridas S."/>
            <person name="Chen C."/>
            <person name="Bauer D."/>
            <person name="Andreopoulos W."/>
            <person name="Pangilinan J."/>
            <person name="LaButti K."/>
            <person name="Riley R."/>
            <person name="Lipzen A."/>
            <person name="Clum A."/>
            <person name="Drula E."/>
            <person name="Henrissat B."/>
            <person name="Kohler A."/>
            <person name="Grigoriev I.V."/>
            <person name="Martin F.M."/>
            <person name="Hacquard S."/>
        </authorList>
    </citation>
    <scope>NUCLEOTIDE SEQUENCE</scope>
    <source>
        <strain evidence="6">MPI-CAGE-AT-0021</strain>
    </source>
</reference>
<feature type="non-terminal residue" evidence="6">
    <location>
        <position position="611"/>
    </location>
</feature>
<feature type="domain" description="NACHT" evidence="5">
    <location>
        <begin position="84"/>
        <end position="233"/>
    </location>
</feature>
<dbReference type="Proteomes" id="UP000717696">
    <property type="component" value="Unassembled WGS sequence"/>
</dbReference>
<feature type="repeat" description="WD" evidence="3">
    <location>
        <begin position="331"/>
        <end position="363"/>
    </location>
</feature>
<dbReference type="Pfam" id="PF00400">
    <property type="entry name" value="WD40"/>
    <property type="match status" value="7"/>
</dbReference>
<accession>A0A9P9IIE4</accession>
<gene>
    <name evidence="6" type="ORF">B0J13DRAFT_163636</name>
</gene>
<evidence type="ECO:0000313" key="7">
    <source>
        <dbReference type="Proteomes" id="UP000717696"/>
    </source>
</evidence>
<dbReference type="Gene3D" id="2.130.10.10">
    <property type="entry name" value="YVTN repeat-like/Quinoprotein amine dehydrogenase"/>
    <property type="match status" value="4"/>
</dbReference>
<feature type="repeat" description="WD" evidence="3">
    <location>
        <begin position="289"/>
        <end position="324"/>
    </location>
</feature>
<comment type="caution">
    <text evidence="6">The sequence shown here is derived from an EMBL/GenBank/DDBJ whole genome shotgun (WGS) entry which is preliminary data.</text>
</comment>
<dbReference type="FunFam" id="3.40.50.300:FF:001638">
    <property type="entry name" value="NACHT and WD40 domain protein"/>
    <property type="match status" value="1"/>
</dbReference>
<dbReference type="SUPFAM" id="SSF50974">
    <property type="entry name" value="Nitrous oxide reductase, N-terminal domain"/>
    <property type="match status" value="1"/>
</dbReference>
<dbReference type="PROSITE" id="PS00678">
    <property type="entry name" value="WD_REPEATS_1"/>
    <property type="match status" value="3"/>
</dbReference>
<dbReference type="CDD" id="cd00200">
    <property type="entry name" value="WD40"/>
    <property type="match status" value="1"/>
</dbReference>
<dbReference type="InterPro" id="IPR011045">
    <property type="entry name" value="N2O_reductase_N"/>
</dbReference>
<dbReference type="SUPFAM" id="SSF50978">
    <property type="entry name" value="WD40 repeat-like"/>
    <property type="match status" value="1"/>
</dbReference>
<dbReference type="PROSITE" id="PS50082">
    <property type="entry name" value="WD_REPEATS_2"/>
    <property type="match status" value="7"/>
</dbReference>
<organism evidence="6 7">
    <name type="scientific">Dactylonectria estremocensis</name>
    <dbReference type="NCBI Taxonomy" id="1079267"/>
    <lineage>
        <taxon>Eukaryota</taxon>
        <taxon>Fungi</taxon>
        <taxon>Dikarya</taxon>
        <taxon>Ascomycota</taxon>
        <taxon>Pezizomycotina</taxon>
        <taxon>Sordariomycetes</taxon>
        <taxon>Hypocreomycetidae</taxon>
        <taxon>Hypocreales</taxon>
        <taxon>Nectriaceae</taxon>
        <taxon>Dactylonectria</taxon>
    </lineage>
</organism>
<feature type="repeat" description="WD" evidence="3">
    <location>
        <begin position="568"/>
        <end position="598"/>
    </location>
</feature>
<evidence type="ECO:0000259" key="5">
    <source>
        <dbReference type="PROSITE" id="PS50837"/>
    </source>
</evidence>
<feature type="region of interest" description="Disordered" evidence="4">
    <location>
        <begin position="264"/>
        <end position="295"/>
    </location>
</feature>
<dbReference type="PROSITE" id="PS50294">
    <property type="entry name" value="WD_REPEATS_REGION"/>
    <property type="match status" value="7"/>
</dbReference>
<dbReference type="InterPro" id="IPR056884">
    <property type="entry name" value="NPHP3-like_N"/>
</dbReference>
<dbReference type="PRINTS" id="PR00320">
    <property type="entry name" value="GPROTEINBRPT"/>
</dbReference>
<dbReference type="InterPro" id="IPR027417">
    <property type="entry name" value="P-loop_NTPase"/>
</dbReference>
<proteinExistence type="predicted"/>
<evidence type="ECO:0000256" key="1">
    <source>
        <dbReference type="ARBA" id="ARBA00022574"/>
    </source>
</evidence>
<dbReference type="OrthoDB" id="538223at2759"/>
<feature type="repeat" description="WD" evidence="3">
    <location>
        <begin position="385"/>
        <end position="419"/>
    </location>
</feature>
<feature type="repeat" description="WD" evidence="3">
    <location>
        <begin position="420"/>
        <end position="461"/>
    </location>
</feature>
<dbReference type="SUPFAM" id="SSF52540">
    <property type="entry name" value="P-loop containing nucleoside triphosphate hydrolases"/>
    <property type="match status" value="1"/>
</dbReference>
<dbReference type="Gene3D" id="3.40.50.300">
    <property type="entry name" value="P-loop containing nucleotide triphosphate hydrolases"/>
    <property type="match status" value="1"/>
</dbReference>
<dbReference type="PANTHER" id="PTHR44129">
    <property type="entry name" value="WD REPEAT-CONTAINING PROTEIN POP1"/>
    <property type="match status" value="1"/>
</dbReference>
<feature type="compositionally biased region" description="Polar residues" evidence="4">
    <location>
        <begin position="268"/>
        <end position="295"/>
    </location>
</feature>
<dbReference type="InterPro" id="IPR019775">
    <property type="entry name" value="WD40_repeat_CS"/>
</dbReference>
<dbReference type="InterPro" id="IPR001680">
    <property type="entry name" value="WD40_rpt"/>
</dbReference>
<name>A0A9P9IIE4_9HYPO</name>
<dbReference type="InterPro" id="IPR007111">
    <property type="entry name" value="NACHT_NTPase"/>
</dbReference>